<dbReference type="Proteomes" id="UP000054251">
    <property type="component" value="Unassembled WGS sequence"/>
</dbReference>
<dbReference type="InterPro" id="IPR036612">
    <property type="entry name" value="KH_dom_type_1_sf"/>
</dbReference>
<evidence type="ECO:0000313" key="2">
    <source>
        <dbReference type="EMBL" id="KSA02322.1"/>
    </source>
</evidence>
<organism evidence="2 3">
    <name type="scientific">Debaryomyces fabryi</name>
    <dbReference type="NCBI Taxonomy" id="58627"/>
    <lineage>
        <taxon>Eukaryota</taxon>
        <taxon>Fungi</taxon>
        <taxon>Dikarya</taxon>
        <taxon>Ascomycota</taxon>
        <taxon>Saccharomycotina</taxon>
        <taxon>Pichiomycetes</taxon>
        <taxon>Debaryomycetaceae</taxon>
        <taxon>Debaryomyces</taxon>
    </lineage>
</organism>
<dbReference type="Pfam" id="PF00013">
    <property type="entry name" value="KH_1"/>
    <property type="match status" value="1"/>
</dbReference>
<dbReference type="AlphaFoldDB" id="A0A0V1Q1J4"/>
<reference evidence="2 3" key="1">
    <citation type="submission" date="2015-11" db="EMBL/GenBank/DDBJ databases">
        <title>The genome of Debaryomyces fabryi.</title>
        <authorList>
            <person name="Tafer H."/>
            <person name="Lopandic K."/>
        </authorList>
    </citation>
    <scope>NUCLEOTIDE SEQUENCE [LARGE SCALE GENOMIC DNA]</scope>
    <source>
        <strain evidence="2 3">CBS 789</strain>
    </source>
</reference>
<proteinExistence type="predicted"/>
<evidence type="ECO:0000259" key="1">
    <source>
        <dbReference type="Pfam" id="PF00013"/>
    </source>
</evidence>
<dbReference type="RefSeq" id="XP_015468424.1">
    <property type="nucleotide sequence ID" value="XM_015610710.1"/>
</dbReference>
<protein>
    <recommendedName>
        <fullName evidence="1">K Homology domain-containing protein</fullName>
    </recommendedName>
</protein>
<gene>
    <name evidence="2" type="ORF">AC631_01880</name>
</gene>
<dbReference type="OrthoDB" id="4020846at2759"/>
<dbReference type="InterPro" id="IPR004088">
    <property type="entry name" value="KH_dom_type_1"/>
</dbReference>
<accession>A0A0V1Q1J4</accession>
<keyword evidence="3" id="KW-1185">Reference proteome</keyword>
<sequence>MLLQPTPIGSSDSAYGPESTSDLIFIENESRSFNRLSSPRIGESQEYYGEDYLDADDEWIFSSLYLYNTFWIKYAEIKNSYTYGKSSGESSLISIDRLHDATGHDDLLKEIRVRICSKQILQFMLELNKNYEAEIFLEHSNTYANTNSAWIMCKKLCVDEWMISFAPIKNKNMRHIISTLARLHFESAQCIDLFVTKTKVPQIETYICKISPNLSCLDQFTFSGDVIRIRPIYPPNPNHPTESDITESVRQLLDVMDSHYSDITIHGPLYDYPLCPRSIANITTTLRKKIKVSEIPQPTDIIRKVLLLKKHEVSFLMGFQGTRINSIRRSSSCVIKVLPFSTTMDATFIPIKNSPQDLMICGTPANVQYSINLIQNYLIDYRNNNS</sequence>
<name>A0A0V1Q1J4_9ASCO</name>
<evidence type="ECO:0000313" key="3">
    <source>
        <dbReference type="Proteomes" id="UP000054251"/>
    </source>
</evidence>
<dbReference type="Gene3D" id="3.30.1370.10">
    <property type="entry name" value="K Homology domain, type 1"/>
    <property type="match status" value="1"/>
</dbReference>
<dbReference type="GeneID" id="26838889"/>
<comment type="caution">
    <text evidence="2">The sequence shown here is derived from an EMBL/GenBank/DDBJ whole genome shotgun (WGS) entry which is preliminary data.</text>
</comment>
<dbReference type="EMBL" id="LMYN01000029">
    <property type="protein sequence ID" value="KSA02322.1"/>
    <property type="molecule type" value="Genomic_DNA"/>
</dbReference>
<dbReference type="GO" id="GO:0003723">
    <property type="term" value="F:RNA binding"/>
    <property type="evidence" value="ECO:0007669"/>
    <property type="project" value="InterPro"/>
</dbReference>
<feature type="domain" description="K Homology" evidence="1">
    <location>
        <begin position="306"/>
        <end position="375"/>
    </location>
</feature>
<dbReference type="SUPFAM" id="SSF54791">
    <property type="entry name" value="Eukaryotic type KH-domain (KH-domain type I)"/>
    <property type="match status" value="1"/>
</dbReference>